<dbReference type="AlphaFoldDB" id="A0A9P0HGS7"/>
<sequence>MSSAVRQAVDPVVQVKCHLHEDMLPIKPKSSRRSGRKLNDGGRAWLEVRGSAISAFNGANILTVGEHTVLSVHTKLPDGITGMPVDCRVEDGHGSSQSLTDARGCPTEPSLVPALHPAKSPGTWVTAFPAFSFPDSSLVHYICLLMLCTGECPQYTCMDDENGSRNSRNFQDDSEENILDYVELYNNVEVTAPNIELGYLKKDMSDILSGMYLCL</sequence>
<proteinExistence type="predicted"/>
<dbReference type="PROSITE" id="PS51034">
    <property type="entry name" value="ZP_2"/>
    <property type="match status" value="1"/>
</dbReference>
<dbReference type="PANTHER" id="PTHR46560">
    <property type="entry name" value="CYPHER, ISOFORM B"/>
    <property type="match status" value="1"/>
</dbReference>
<dbReference type="InterPro" id="IPR001507">
    <property type="entry name" value="ZP_dom"/>
</dbReference>
<dbReference type="EMBL" id="OV725081">
    <property type="protein sequence ID" value="CAH1401630.1"/>
    <property type="molecule type" value="Genomic_DNA"/>
</dbReference>
<dbReference type="PANTHER" id="PTHR46560:SF5">
    <property type="entry name" value="CYPHER, ISOFORM B"/>
    <property type="match status" value="1"/>
</dbReference>
<name>A0A9P0HGS7_NEZVI</name>
<evidence type="ECO:0000313" key="3">
    <source>
        <dbReference type="Proteomes" id="UP001152798"/>
    </source>
</evidence>
<feature type="domain" description="ZP" evidence="1">
    <location>
        <begin position="1"/>
        <end position="164"/>
    </location>
</feature>
<organism evidence="2 3">
    <name type="scientific">Nezara viridula</name>
    <name type="common">Southern green stink bug</name>
    <name type="synonym">Cimex viridulus</name>
    <dbReference type="NCBI Taxonomy" id="85310"/>
    <lineage>
        <taxon>Eukaryota</taxon>
        <taxon>Metazoa</taxon>
        <taxon>Ecdysozoa</taxon>
        <taxon>Arthropoda</taxon>
        <taxon>Hexapoda</taxon>
        <taxon>Insecta</taxon>
        <taxon>Pterygota</taxon>
        <taxon>Neoptera</taxon>
        <taxon>Paraneoptera</taxon>
        <taxon>Hemiptera</taxon>
        <taxon>Heteroptera</taxon>
        <taxon>Panheteroptera</taxon>
        <taxon>Pentatomomorpha</taxon>
        <taxon>Pentatomoidea</taxon>
        <taxon>Pentatomidae</taxon>
        <taxon>Pentatominae</taxon>
        <taxon>Nezara</taxon>
    </lineage>
</organism>
<accession>A0A9P0HGS7</accession>
<keyword evidence="3" id="KW-1185">Reference proteome</keyword>
<evidence type="ECO:0000313" key="2">
    <source>
        <dbReference type="EMBL" id="CAH1401630.1"/>
    </source>
</evidence>
<evidence type="ECO:0000259" key="1">
    <source>
        <dbReference type="PROSITE" id="PS51034"/>
    </source>
</evidence>
<reference evidence="2" key="1">
    <citation type="submission" date="2022-01" db="EMBL/GenBank/DDBJ databases">
        <authorList>
            <person name="King R."/>
        </authorList>
    </citation>
    <scope>NUCLEOTIDE SEQUENCE</scope>
</reference>
<dbReference type="OrthoDB" id="6351704at2759"/>
<protein>
    <recommendedName>
        <fullName evidence="1">ZP domain-containing protein</fullName>
    </recommendedName>
</protein>
<gene>
    <name evidence="2" type="ORF">NEZAVI_LOCUS10610</name>
</gene>
<dbReference type="Proteomes" id="UP001152798">
    <property type="component" value="Chromosome 5"/>
</dbReference>